<keyword evidence="2" id="KW-1185">Reference proteome</keyword>
<sequence>MALNKMRNSAASGSPINARSLQFPTFSLLQFLLHANVSLRLQHPRKRRSENLLLSQQPILNFLHKRDLYQRGTSCLFEFIHKFAREPNVKLVVLRVRFCNTKVRCSHLPCSKR</sequence>
<evidence type="ECO:0000313" key="2">
    <source>
        <dbReference type="Proteomes" id="UP001305779"/>
    </source>
</evidence>
<dbReference type="EMBL" id="JAXOVC010000011">
    <property type="protein sequence ID" value="KAK4495761.1"/>
    <property type="molecule type" value="Genomic_DNA"/>
</dbReference>
<evidence type="ECO:0000313" key="1">
    <source>
        <dbReference type="EMBL" id="KAK4495761.1"/>
    </source>
</evidence>
<reference evidence="1 2" key="1">
    <citation type="journal article" date="2023" name="G3 (Bethesda)">
        <title>A chromosome-level genome assembly of Zasmidium syzygii isolated from banana leaves.</title>
        <authorList>
            <person name="van Westerhoven A.C."/>
            <person name="Mehrabi R."/>
            <person name="Talebi R."/>
            <person name="Steentjes M.B.F."/>
            <person name="Corcolon B."/>
            <person name="Chong P.A."/>
            <person name="Kema G.H.J."/>
            <person name="Seidl M.F."/>
        </authorList>
    </citation>
    <scope>NUCLEOTIDE SEQUENCE [LARGE SCALE GENOMIC DNA]</scope>
    <source>
        <strain evidence="1 2">P124</strain>
    </source>
</reference>
<accession>A0ABR0E3G8</accession>
<organism evidence="1 2">
    <name type="scientific">Zasmidium cellare</name>
    <name type="common">Wine cellar mold</name>
    <name type="synonym">Racodium cellare</name>
    <dbReference type="NCBI Taxonomy" id="395010"/>
    <lineage>
        <taxon>Eukaryota</taxon>
        <taxon>Fungi</taxon>
        <taxon>Dikarya</taxon>
        <taxon>Ascomycota</taxon>
        <taxon>Pezizomycotina</taxon>
        <taxon>Dothideomycetes</taxon>
        <taxon>Dothideomycetidae</taxon>
        <taxon>Mycosphaerellales</taxon>
        <taxon>Mycosphaerellaceae</taxon>
        <taxon>Zasmidium</taxon>
    </lineage>
</organism>
<protein>
    <submittedName>
        <fullName evidence="1">Uncharacterized protein</fullName>
    </submittedName>
</protein>
<proteinExistence type="predicted"/>
<comment type="caution">
    <text evidence="1">The sequence shown here is derived from an EMBL/GenBank/DDBJ whole genome shotgun (WGS) entry which is preliminary data.</text>
</comment>
<name>A0ABR0E3G8_ZASCE</name>
<dbReference type="Proteomes" id="UP001305779">
    <property type="component" value="Unassembled WGS sequence"/>
</dbReference>
<gene>
    <name evidence="1" type="ORF">PRZ48_013029</name>
</gene>